<dbReference type="AlphaFoldDB" id="A0A7W8M5G0"/>
<dbReference type="NCBIfam" id="TIGR03309">
    <property type="entry name" value="matur_yqeB"/>
    <property type="match status" value="1"/>
</dbReference>
<reference evidence="1 2" key="1">
    <citation type="submission" date="2020-08" db="EMBL/GenBank/DDBJ databases">
        <title>Genomic Encyclopedia of Type Strains, Phase IV (KMG-IV): sequencing the most valuable type-strain genomes for metagenomic binning, comparative biology and taxonomic classification.</title>
        <authorList>
            <person name="Goeker M."/>
        </authorList>
    </citation>
    <scope>NUCLEOTIDE SEQUENCE [LARGE SCALE GENOMIC DNA]</scope>
    <source>
        <strain evidence="1 2">DSM 106146</strain>
    </source>
</reference>
<accession>A0A7W8M5G0</accession>
<keyword evidence="2" id="KW-1185">Reference proteome</keyword>
<evidence type="ECO:0000313" key="2">
    <source>
        <dbReference type="Proteomes" id="UP000543642"/>
    </source>
</evidence>
<gene>
    <name evidence="1" type="ORF">HNP82_002169</name>
</gene>
<dbReference type="EMBL" id="JACHFW010000008">
    <property type="protein sequence ID" value="MBB5265030.1"/>
    <property type="molecule type" value="Genomic_DNA"/>
</dbReference>
<dbReference type="Proteomes" id="UP000543642">
    <property type="component" value="Unassembled WGS sequence"/>
</dbReference>
<proteinExistence type="predicted"/>
<dbReference type="InterPro" id="IPR017695">
    <property type="entry name" value="Se-dep_Mo_hydrolase_YqeB"/>
</dbReference>
<evidence type="ECO:0000313" key="1">
    <source>
        <dbReference type="EMBL" id="MBB5265030.1"/>
    </source>
</evidence>
<comment type="caution">
    <text evidence="1">The sequence shown here is derived from an EMBL/GenBank/DDBJ whole genome shotgun (WGS) entry which is preliminary data.</text>
</comment>
<name>A0A7W8M5G0_9FIRM</name>
<protein>
    <submittedName>
        <fullName evidence="1">Xanthine dehydrogenase accessory factor</fullName>
    </submittedName>
</protein>
<organism evidence="1 2">
    <name type="scientific">Catenibacillus scindens</name>
    <dbReference type="NCBI Taxonomy" id="673271"/>
    <lineage>
        <taxon>Bacteria</taxon>
        <taxon>Bacillati</taxon>
        <taxon>Bacillota</taxon>
        <taxon>Clostridia</taxon>
        <taxon>Lachnospirales</taxon>
        <taxon>Lachnospiraceae</taxon>
        <taxon>Catenibacillus</taxon>
    </lineage>
</organism>
<sequence>MMKISQCLIIVRGGGDLATGTIWCLHQCGFKVLVLETGQPTTIRRRAAFSEVMYQNLISVEGVGAGKVRDKADMEKMWTQGIIPVAEDPGGYWIKKLSPQVVVDGIIAKKNLGTSIDMAPLVIGLGPGFEAGKDVHVVIETMRGHQLGRIITRGCAIPNTGIPGEIAGVSRERVIHSPAAGVMREVSAIGDIVQKGQIIAWVADTPVYATIDGVLRGLLRGGLNIPEGFKIADIDPRVSQQGNCTTISDKARTIAGGVLQAVLMYGGLDK</sequence>